<keyword evidence="3" id="KW-1185">Reference proteome</keyword>
<dbReference type="Proteomes" id="UP001175211">
    <property type="component" value="Unassembled WGS sequence"/>
</dbReference>
<dbReference type="InterPro" id="IPR001810">
    <property type="entry name" value="F-box_dom"/>
</dbReference>
<reference evidence="2" key="1">
    <citation type="submission" date="2023-06" db="EMBL/GenBank/DDBJ databases">
        <authorList>
            <consortium name="Lawrence Berkeley National Laboratory"/>
            <person name="Ahrendt S."/>
            <person name="Sahu N."/>
            <person name="Indic B."/>
            <person name="Wong-Bajracharya J."/>
            <person name="Merenyi Z."/>
            <person name="Ke H.-M."/>
            <person name="Monk M."/>
            <person name="Kocsube S."/>
            <person name="Drula E."/>
            <person name="Lipzen A."/>
            <person name="Balint B."/>
            <person name="Henrissat B."/>
            <person name="Andreopoulos B."/>
            <person name="Martin F.M."/>
            <person name="Harder C.B."/>
            <person name="Rigling D."/>
            <person name="Ford K.L."/>
            <person name="Foster G.D."/>
            <person name="Pangilinan J."/>
            <person name="Papanicolaou A."/>
            <person name="Barry K."/>
            <person name="LaButti K."/>
            <person name="Viragh M."/>
            <person name="Koriabine M."/>
            <person name="Yan M."/>
            <person name="Riley R."/>
            <person name="Champramary S."/>
            <person name="Plett K.L."/>
            <person name="Tsai I.J."/>
            <person name="Slot J."/>
            <person name="Sipos G."/>
            <person name="Plett J."/>
            <person name="Nagy L.G."/>
            <person name="Grigoriev I.V."/>
        </authorList>
    </citation>
    <scope>NUCLEOTIDE SEQUENCE</scope>
    <source>
        <strain evidence="2">CCBAS 213</strain>
    </source>
</reference>
<gene>
    <name evidence="2" type="ORF">EV420DRAFT_1017756</name>
</gene>
<name>A0AA39JJK7_ARMTA</name>
<evidence type="ECO:0000259" key="1">
    <source>
        <dbReference type="Pfam" id="PF12937"/>
    </source>
</evidence>
<protein>
    <recommendedName>
        <fullName evidence="1">F-box domain-containing protein</fullName>
    </recommendedName>
</protein>
<evidence type="ECO:0000313" key="3">
    <source>
        <dbReference type="Proteomes" id="UP001175211"/>
    </source>
</evidence>
<dbReference type="RefSeq" id="XP_060324928.1">
    <property type="nucleotide sequence ID" value="XM_060465333.1"/>
</dbReference>
<dbReference type="GeneID" id="85348881"/>
<dbReference type="Pfam" id="PF12937">
    <property type="entry name" value="F-box-like"/>
    <property type="match status" value="1"/>
</dbReference>
<dbReference type="AlphaFoldDB" id="A0AA39JJK7"/>
<dbReference type="InterPro" id="IPR032675">
    <property type="entry name" value="LRR_dom_sf"/>
</dbReference>
<dbReference type="EMBL" id="JAUEPS010000056">
    <property type="protein sequence ID" value="KAK0443961.1"/>
    <property type="molecule type" value="Genomic_DNA"/>
</dbReference>
<sequence length="513" mass="59068">MRYSLSSFCAPCQKSFTSYSQHLPIAVLPQGNISLQTLNDLVDQGQVPTSFFFDDTGTVWQPVSSLNEEPGVILSCRTDNFSPPTVIPVISECYSTPDLPNEIWIRIFAEVSTDFHQWLTPLRISLVCRHWRRPDIAHSTPQLWTSICADVPYVKRSGRWTSWRIFEIVWWYLHLSKHKALDVKVDLLGYDGDFEFERTVEMVTEHSARWRSADIRVAPSSLMYFKGVARRLPLLESLWVDVSEEAYRDNWKRFKGFRHSPKLVSHSPGGISPRQCIVPWKQLKTVILRDFFDCLYDDLRDSKTLDHLILSPECEFETGFGSVTTLRASTLTLQSFPRLVASFLEGFRFPFLTSLNLSVPDAEYARPFPTDSLLRLLQQSQCEIQHLVLKRVHILCEDMINVLRATPTLMSLVIHEPASTYSQTHCITNEFLRYLTMCTVLPKLKTLELVWNYDAYEDCIISMVESRIMKSSAYEGVQLEGIVLGRRNGVDLELPTIERMNGLRKCGLHVSLW</sequence>
<dbReference type="Gene3D" id="3.80.10.10">
    <property type="entry name" value="Ribonuclease Inhibitor"/>
    <property type="match status" value="1"/>
</dbReference>
<comment type="caution">
    <text evidence="2">The sequence shown here is derived from an EMBL/GenBank/DDBJ whole genome shotgun (WGS) entry which is preliminary data.</text>
</comment>
<evidence type="ECO:0000313" key="2">
    <source>
        <dbReference type="EMBL" id="KAK0443961.1"/>
    </source>
</evidence>
<feature type="domain" description="F-box" evidence="1">
    <location>
        <begin position="97"/>
        <end position="148"/>
    </location>
</feature>
<dbReference type="SUPFAM" id="SSF52047">
    <property type="entry name" value="RNI-like"/>
    <property type="match status" value="1"/>
</dbReference>
<proteinExistence type="predicted"/>
<organism evidence="2 3">
    <name type="scientific">Armillaria tabescens</name>
    <name type="common">Ringless honey mushroom</name>
    <name type="synonym">Agaricus tabescens</name>
    <dbReference type="NCBI Taxonomy" id="1929756"/>
    <lineage>
        <taxon>Eukaryota</taxon>
        <taxon>Fungi</taxon>
        <taxon>Dikarya</taxon>
        <taxon>Basidiomycota</taxon>
        <taxon>Agaricomycotina</taxon>
        <taxon>Agaricomycetes</taxon>
        <taxon>Agaricomycetidae</taxon>
        <taxon>Agaricales</taxon>
        <taxon>Marasmiineae</taxon>
        <taxon>Physalacriaceae</taxon>
        <taxon>Desarmillaria</taxon>
    </lineage>
</organism>
<accession>A0AA39JJK7</accession>
<dbReference type="Gene3D" id="1.20.1280.50">
    <property type="match status" value="1"/>
</dbReference>